<evidence type="ECO:0000256" key="5">
    <source>
        <dbReference type="ARBA" id="ARBA00022829"/>
    </source>
</evidence>
<feature type="region of interest" description="Disordered" evidence="9">
    <location>
        <begin position="127"/>
        <end position="154"/>
    </location>
</feature>
<feature type="compositionally biased region" description="Acidic residues" evidence="9">
    <location>
        <begin position="699"/>
        <end position="715"/>
    </location>
</feature>
<evidence type="ECO:0000256" key="8">
    <source>
        <dbReference type="ARBA" id="ARBA00023328"/>
    </source>
</evidence>
<feature type="compositionally biased region" description="Acidic residues" evidence="9">
    <location>
        <begin position="222"/>
        <end position="244"/>
    </location>
</feature>
<dbReference type="EMBL" id="HF935543">
    <property type="protein sequence ID" value="CCX10450.1"/>
    <property type="molecule type" value="Genomic_DNA"/>
</dbReference>
<dbReference type="AlphaFoldDB" id="U4L320"/>
<feature type="region of interest" description="Disordered" evidence="9">
    <location>
        <begin position="637"/>
        <end position="770"/>
    </location>
</feature>
<sequence length="770" mass="85034">MARLYEGPTASSASRPPLGEVTAARQPLGDITTAARPPLSEIINAHKHKAEKYRQCNAELSKSNAALNIRVRDLTADTKRLLTDNISLRQQLLHLEVELNRRNLEQERNKEKLSQIHQLLQEIEAPLPRVSQKNKNRRSVDTDGESPPFLESRLLRGSYVPNGEFEMPVIQEEPGSRRSSVGGSTPGSDRRRRSSFNFNEINLPPPTTPSRVLQAAAHELREEAEEEQEEEYEEPVEEALEEDISNDRLEPSPEQSPASVEDTDMLPRAVDTRPRRRRDSKIFTSYLPDPIPEPTKSDPISPPSPIAVDRESPESEESKEEEEIIESAQPKQKPTAPEPKPIIKPIKETVNNLEAPINPPAPAPRATKRKFTASESESPSISVDFNFQPQKTVTTSKPPAKKLAPIAPLSARKALSAKSTNHDPISPSKAASKAGKLGKAGKASLDDLGKPGKSGVSGKLGGKVGLTSSNRVSGRGGKSVLEDEGIIKPLLDSFPLESTHSARSTTSATPTPPPEEDTATRPSRRSKAVVSYAMPSLRAKMRREEGPEDVAPKKKKKKRATGRRSSSTVGDQGEDWEGSQVSEVTDLGDLGELGELGEPGQLGDYGEDGDGIVAEGERDTVLDIINVSLDALPEEVKKGELEEALAGIKRKRRTSTSTEKETKRRQQEERRNSVAAAGQGQEKQAKTGPGDEGVKWEIESSDDWGVDGGDEDSTWEEERRKSVKKENKRIGKIYLKREKEKEMQDRGESKEKRMKQEKQEKQELKQEQRE</sequence>
<proteinExistence type="inferred from homology"/>
<gene>
    <name evidence="12" type="ORF">PCON_10044</name>
</gene>
<evidence type="ECO:0000259" key="10">
    <source>
        <dbReference type="Pfam" id="PF07557"/>
    </source>
</evidence>
<feature type="compositionally biased region" description="Polar residues" evidence="9">
    <location>
        <begin position="373"/>
        <end position="395"/>
    </location>
</feature>
<feature type="domain" description="Shugoshin N-terminal coiled-coil" evidence="11">
    <location>
        <begin position="51"/>
        <end position="93"/>
    </location>
</feature>
<accession>U4L320</accession>
<feature type="compositionally biased region" description="Acidic residues" evidence="9">
    <location>
        <begin position="314"/>
        <end position="325"/>
    </location>
</feature>
<evidence type="ECO:0000256" key="2">
    <source>
        <dbReference type="ARBA" id="ARBA00010845"/>
    </source>
</evidence>
<feature type="compositionally biased region" description="Basic residues" evidence="9">
    <location>
        <begin position="553"/>
        <end position="562"/>
    </location>
</feature>
<feature type="compositionally biased region" description="Basic and acidic residues" evidence="9">
    <location>
        <begin position="658"/>
        <end position="672"/>
    </location>
</feature>
<keyword evidence="8" id="KW-0137">Centromere</keyword>
<feature type="compositionally biased region" description="Low complexity" evidence="9">
    <location>
        <begin position="428"/>
        <end position="443"/>
    </location>
</feature>
<dbReference type="InterPro" id="IPR011516">
    <property type="entry name" value="Shugoshin_N"/>
</dbReference>
<feature type="compositionally biased region" description="Basic and acidic residues" evidence="9">
    <location>
        <begin position="716"/>
        <end position="770"/>
    </location>
</feature>
<evidence type="ECO:0000256" key="3">
    <source>
        <dbReference type="ARBA" id="ARBA00022454"/>
    </source>
</evidence>
<reference evidence="12 13" key="1">
    <citation type="journal article" date="2013" name="PLoS Genet.">
        <title>The genome and development-dependent transcriptomes of Pyronema confluens: a window into fungal evolution.</title>
        <authorList>
            <person name="Traeger S."/>
            <person name="Altegoer F."/>
            <person name="Freitag M."/>
            <person name="Gabaldon T."/>
            <person name="Kempken F."/>
            <person name="Kumar A."/>
            <person name="Marcet-Houben M."/>
            <person name="Poggeler S."/>
            <person name="Stajich J.E."/>
            <person name="Nowrousian M."/>
        </authorList>
    </citation>
    <scope>NUCLEOTIDE SEQUENCE [LARGE SCALE GENOMIC DNA]</scope>
    <source>
        <strain evidence="13">CBS 100304</strain>
        <tissue evidence="12">Vegetative mycelium</tissue>
    </source>
</reference>
<dbReference type="Proteomes" id="UP000018144">
    <property type="component" value="Unassembled WGS sequence"/>
</dbReference>
<evidence type="ECO:0000256" key="7">
    <source>
        <dbReference type="ARBA" id="ARBA00023306"/>
    </source>
</evidence>
<dbReference type="OMA" id="HHEIENM"/>
<dbReference type="OrthoDB" id="5394106at2759"/>
<dbReference type="InterPro" id="IPR011515">
    <property type="entry name" value="Shugoshin_C"/>
</dbReference>
<feature type="compositionally biased region" description="Low complexity" evidence="9">
    <location>
        <begin position="396"/>
        <end position="411"/>
    </location>
</feature>
<evidence type="ECO:0000256" key="9">
    <source>
        <dbReference type="SAM" id="MobiDB-lite"/>
    </source>
</evidence>
<evidence type="ECO:0000313" key="12">
    <source>
        <dbReference type="EMBL" id="CCX10450.1"/>
    </source>
</evidence>
<feature type="region of interest" description="Disordered" evidence="9">
    <location>
        <begin position="168"/>
        <end position="614"/>
    </location>
</feature>
<keyword evidence="13" id="KW-1185">Reference proteome</keyword>
<dbReference type="Pfam" id="PF07557">
    <property type="entry name" value="Shugoshin_C"/>
    <property type="match status" value="1"/>
</dbReference>
<evidence type="ECO:0000313" key="13">
    <source>
        <dbReference type="Proteomes" id="UP000018144"/>
    </source>
</evidence>
<dbReference type="GO" id="GO:0005634">
    <property type="term" value="C:nucleus"/>
    <property type="evidence" value="ECO:0007669"/>
    <property type="project" value="InterPro"/>
</dbReference>
<keyword evidence="4" id="KW-0132">Cell division</keyword>
<dbReference type="GO" id="GO:0045132">
    <property type="term" value="P:meiotic chromosome segregation"/>
    <property type="evidence" value="ECO:0007669"/>
    <property type="project" value="InterPro"/>
</dbReference>
<keyword evidence="3" id="KW-0158">Chromosome</keyword>
<dbReference type="Pfam" id="PF07558">
    <property type="entry name" value="Shugoshin_N"/>
    <property type="match status" value="1"/>
</dbReference>
<organism evidence="12 13">
    <name type="scientific">Pyronema omphalodes (strain CBS 100304)</name>
    <name type="common">Pyronema confluens</name>
    <dbReference type="NCBI Taxonomy" id="1076935"/>
    <lineage>
        <taxon>Eukaryota</taxon>
        <taxon>Fungi</taxon>
        <taxon>Dikarya</taxon>
        <taxon>Ascomycota</taxon>
        <taxon>Pezizomycotina</taxon>
        <taxon>Pezizomycetes</taxon>
        <taxon>Pezizales</taxon>
        <taxon>Pyronemataceae</taxon>
        <taxon>Pyronema</taxon>
    </lineage>
</organism>
<name>U4L320_PYROM</name>
<keyword evidence="7" id="KW-0131">Cell cycle</keyword>
<dbReference type="GO" id="GO:0051301">
    <property type="term" value="P:cell division"/>
    <property type="evidence" value="ECO:0007669"/>
    <property type="project" value="UniProtKB-KW"/>
</dbReference>
<keyword evidence="6" id="KW-0175">Coiled coil</keyword>
<evidence type="ECO:0000256" key="6">
    <source>
        <dbReference type="ARBA" id="ARBA00023054"/>
    </source>
</evidence>
<dbReference type="GO" id="GO:0000779">
    <property type="term" value="C:condensed chromosome, centromeric region"/>
    <property type="evidence" value="ECO:0007669"/>
    <property type="project" value="UniProtKB-ARBA"/>
</dbReference>
<evidence type="ECO:0000256" key="1">
    <source>
        <dbReference type="ARBA" id="ARBA00004584"/>
    </source>
</evidence>
<feature type="compositionally biased region" description="Low complexity" evidence="9">
    <location>
        <begin position="497"/>
        <end position="509"/>
    </location>
</feature>
<feature type="domain" description="Shugoshin C-terminal" evidence="10">
    <location>
        <begin position="521"/>
        <end position="543"/>
    </location>
</feature>
<feature type="region of interest" description="Disordered" evidence="9">
    <location>
        <begin position="1"/>
        <end position="21"/>
    </location>
</feature>
<comment type="subcellular location">
    <subcellularLocation>
        <location evidence="1">Chromosome</location>
        <location evidence="1">Centromere</location>
    </subcellularLocation>
</comment>
<evidence type="ECO:0000256" key="4">
    <source>
        <dbReference type="ARBA" id="ARBA00022618"/>
    </source>
</evidence>
<feature type="compositionally biased region" description="Polar residues" evidence="9">
    <location>
        <begin position="177"/>
        <end position="187"/>
    </location>
</feature>
<keyword evidence="5" id="KW-0159">Chromosome partition</keyword>
<comment type="similarity">
    <text evidence="2">Belongs to the shugoshin family.</text>
</comment>
<evidence type="ECO:0000259" key="11">
    <source>
        <dbReference type="Pfam" id="PF07558"/>
    </source>
</evidence>
<protein>
    <submittedName>
        <fullName evidence="12">Similar to Shugoshin acc. no. Q5BDI1</fullName>
    </submittedName>
</protein>
<dbReference type="STRING" id="1076935.U4L320"/>